<organism evidence="1 2">
    <name type="scientific">Devosia aurantiaca</name>
    <dbReference type="NCBI Taxonomy" id="2714858"/>
    <lineage>
        <taxon>Bacteria</taxon>
        <taxon>Pseudomonadati</taxon>
        <taxon>Pseudomonadota</taxon>
        <taxon>Alphaproteobacteria</taxon>
        <taxon>Hyphomicrobiales</taxon>
        <taxon>Devosiaceae</taxon>
        <taxon>Devosia</taxon>
    </lineage>
</organism>
<evidence type="ECO:0000313" key="1">
    <source>
        <dbReference type="EMBL" id="NGP17359.1"/>
    </source>
</evidence>
<keyword evidence="2" id="KW-1185">Reference proteome</keyword>
<accession>A0A6M1SBN6</accession>
<dbReference type="RefSeq" id="WP_164533551.1">
    <property type="nucleotide sequence ID" value="NZ_JAALFG010000001.1"/>
</dbReference>
<protein>
    <submittedName>
        <fullName evidence="1">Uncharacterized protein</fullName>
    </submittedName>
</protein>
<gene>
    <name evidence="1" type="ORF">G5575_06490</name>
</gene>
<sequence>MNTVPADIAHQLAENERMLIRAWDLQRRNRSAPHAEPVTDDQVDRAATLLEQIVDKLPSDEREDVAKLISIVRTRLELKAEQG</sequence>
<comment type="caution">
    <text evidence="1">The sequence shown here is derived from an EMBL/GenBank/DDBJ whole genome shotgun (WGS) entry which is preliminary data.</text>
</comment>
<dbReference type="EMBL" id="JAALFG010000001">
    <property type="protein sequence ID" value="NGP17359.1"/>
    <property type="molecule type" value="Genomic_DNA"/>
</dbReference>
<evidence type="ECO:0000313" key="2">
    <source>
        <dbReference type="Proteomes" id="UP000474802"/>
    </source>
</evidence>
<dbReference type="AlphaFoldDB" id="A0A6M1SBN6"/>
<dbReference type="Proteomes" id="UP000474802">
    <property type="component" value="Unassembled WGS sequence"/>
</dbReference>
<reference evidence="1 2" key="2">
    <citation type="submission" date="2020-03" db="EMBL/GenBank/DDBJ databases">
        <title>Devosia chinhatensis sp. nov., isolated from a hexachlorocyclohexane (HCH) dump site in India.</title>
        <authorList>
            <person name="Kumar M."/>
            <person name="Lal R."/>
        </authorList>
    </citation>
    <scope>NUCLEOTIDE SEQUENCE [LARGE SCALE GENOMIC DNA]</scope>
    <source>
        <strain evidence="1 2">H239</strain>
    </source>
</reference>
<name>A0A6M1SBN6_9HYPH</name>
<proteinExistence type="predicted"/>
<reference evidence="1 2" key="1">
    <citation type="submission" date="2020-02" db="EMBL/GenBank/DDBJ databases">
        <authorList>
            <person name="Khan S.A."/>
            <person name="Jeon C.O."/>
            <person name="Chun B.H."/>
        </authorList>
    </citation>
    <scope>NUCLEOTIDE SEQUENCE [LARGE SCALE GENOMIC DNA]</scope>
    <source>
        <strain evidence="1 2">H239</strain>
    </source>
</reference>